<name>A0AAV1B0X5_VICFA</name>
<feature type="transmembrane region" description="Helical" evidence="10">
    <location>
        <begin position="94"/>
        <end position="115"/>
    </location>
</feature>
<evidence type="ECO:0000256" key="2">
    <source>
        <dbReference type="ARBA" id="ARBA00008440"/>
    </source>
</evidence>
<evidence type="ECO:0000256" key="8">
    <source>
        <dbReference type="ARBA" id="ARBA00023065"/>
    </source>
</evidence>
<feature type="transmembrane region" description="Helical" evidence="10">
    <location>
        <begin position="54"/>
        <end position="74"/>
    </location>
</feature>
<reference evidence="13 14" key="1">
    <citation type="submission" date="2023-01" db="EMBL/GenBank/DDBJ databases">
        <authorList>
            <person name="Kreplak J."/>
        </authorList>
    </citation>
    <scope>NUCLEOTIDE SEQUENCE [LARGE SCALE GENOMIC DNA]</scope>
</reference>
<keyword evidence="9 10" id="KW-0472">Membrane</keyword>
<protein>
    <recommendedName>
        <fullName evidence="10">Potassium transporter</fullName>
    </recommendedName>
</protein>
<feature type="transmembrane region" description="Helical" evidence="10">
    <location>
        <begin position="433"/>
        <end position="451"/>
    </location>
</feature>
<dbReference type="InterPro" id="IPR053951">
    <property type="entry name" value="K_trans_N"/>
</dbReference>
<gene>
    <name evidence="13" type="ORF">VFH_V161240</name>
</gene>
<keyword evidence="8 10" id="KW-0406">Ion transport</keyword>
<comment type="subcellular location">
    <subcellularLocation>
        <location evidence="1">Cell membrane</location>
        <topology evidence="1">Multi-pass membrane protein</topology>
    </subcellularLocation>
    <subcellularLocation>
        <location evidence="10">Membrane</location>
        <topology evidence="10">Multi-pass membrane protein</topology>
    </subcellularLocation>
</comment>
<dbReference type="InterPro" id="IPR003855">
    <property type="entry name" value="K+_transporter"/>
</dbReference>
<keyword evidence="5 10" id="KW-0812">Transmembrane</keyword>
<dbReference type="NCBIfam" id="TIGR00794">
    <property type="entry name" value="kup"/>
    <property type="match status" value="1"/>
</dbReference>
<keyword evidence="3" id="KW-0813">Transport</keyword>
<dbReference type="GO" id="GO:0005886">
    <property type="term" value="C:plasma membrane"/>
    <property type="evidence" value="ECO:0007669"/>
    <property type="project" value="UniProtKB-SubCell"/>
</dbReference>
<proteinExistence type="inferred from homology"/>
<dbReference type="InterPro" id="IPR053952">
    <property type="entry name" value="K_trans_C"/>
</dbReference>
<feature type="transmembrane region" description="Helical" evidence="10">
    <location>
        <begin position="376"/>
        <end position="396"/>
    </location>
</feature>
<keyword evidence="14" id="KW-1185">Reference proteome</keyword>
<evidence type="ECO:0000256" key="10">
    <source>
        <dbReference type="RuleBase" id="RU321113"/>
    </source>
</evidence>
<dbReference type="Proteomes" id="UP001157006">
    <property type="component" value="Chromosome 5"/>
</dbReference>
<feature type="transmembrane region" description="Helical" evidence="10">
    <location>
        <begin position="228"/>
        <end position="247"/>
    </location>
</feature>
<evidence type="ECO:0000256" key="3">
    <source>
        <dbReference type="ARBA" id="ARBA00022448"/>
    </source>
</evidence>
<evidence type="ECO:0000256" key="7">
    <source>
        <dbReference type="ARBA" id="ARBA00022989"/>
    </source>
</evidence>
<feature type="transmembrane region" description="Helical" evidence="10">
    <location>
        <begin position="305"/>
        <end position="324"/>
    </location>
</feature>
<sequence>MALEKDEEEEIVVMNMENFQEIHDEKQQKFRRNDSLEIESCTTSHVHHSKGPSMAIILQLAFQSLGIVYGDIGTSPLYVFSSVFPNGIKHNDDILGVLSLIFYTLTLISLLKYVFVVLRATDNGDGGTFALYSLICRYAKVGLIPNQQLEDAEVSNYKLKLPNNREKRASKLKSILENSHFMKIFLLFTTLLGTSMVIGDGVLTPCISVLSAVGGLKEATSKITEDCAYADQIVWISVAILIGLFMVQRFGTDKVGYSFAPIICIWFALIAGIGMYNFIKHDTSVIKALNPKYIVDYFIRNKKHAWISLGGVVLCTTGTEALFADVGHFTVRSIQISMCCVTYPALILAYAGQASFLRKNNGLVSATFYKSIPASMYWPMFVVAVLAAIIASQAMISGTFSIIQQSLSLGCFPRVRIVHTSAKYEGQVYIPEVNYILMIACIAITVGFKTTTKIGNAYGIAVVFVMTLTSAFLTLIMIVIWKTHILLIISYVLIIGSVELVYLSSVLYKFDQGGYLPLAFSAILMFIMFVWNTVYRRKYFYELDHKISPEKFREVACDTSLCRFPSLAVFYSELVQGIPPIFKHYVANVPALNSVLVFVSIKSLPISKVAIGERFLFRRVQPKEFNVFRCVVRYGYTDVRNEKEPFEKLMVERLKEFIVKEYYWSQKMIQDGETDENLNVDKSQEISDEGRVKEAIEKEIETIEKASRAGVVHLIGENEVIASKGAGFGKRLLIDYAYNFLKKNLRQSEKLFDIPHKRMVKVGMTYEL</sequence>
<evidence type="ECO:0000259" key="11">
    <source>
        <dbReference type="Pfam" id="PF02705"/>
    </source>
</evidence>
<dbReference type="EMBL" id="OX451740">
    <property type="protein sequence ID" value="CAI8615072.1"/>
    <property type="molecule type" value="Genomic_DNA"/>
</dbReference>
<keyword evidence="4 10" id="KW-0633">Potassium transport</keyword>
<evidence type="ECO:0000259" key="12">
    <source>
        <dbReference type="Pfam" id="PF22776"/>
    </source>
</evidence>
<keyword evidence="6 10" id="KW-0630">Potassium</keyword>
<dbReference type="PANTHER" id="PTHR30540:SF87">
    <property type="entry name" value="POTASSIUM TRANSPORTER"/>
    <property type="match status" value="1"/>
</dbReference>
<feature type="transmembrane region" description="Helical" evidence="10">
    <location>
        <begin position="259"/>
        <end position="279"/>
    </location>
</feature>
<evidence type="ECO:0000256" key="9">
    <source>
        <dbReference type="ARBA" id="ARBA00023136"/>
    </source>
</evidence>
<evidence type="ECO:0000256" key="4">
    <source>
        <dbReference type="ARBA" id="ARBA00022538"/>
    </source>
</evidence>
<feature type="transmembrane region" description="Helical" evidence="10">
    <location>
        <begin position="488"/>
        <end position="508"/>
    </location>
</feature>
<comment type="similarity">
    <text evidence="2 10">Belongs to the HAK/KUP transporter (TC 2.A.72.3) family.</text>
</comment>
<evidence type="ECO:0000313" key="14">
    <source>
        <dbReference type="Proteomes" id="UP001157006"/>
    </source>
</evidence>
<evidence type="ECO:0000256" key="1">
    <source>
        <dbReference type="ARBA" id="ARBA00004651"/>
    </source>
</evidence>
<feature type="transmembrane region" description="Helical" evidence="10">
    <location>
        <begin position="514"/>
        <end position="535"/>
    </location>
</feature>
<dbReference type="AlphaFoldDB" id="A0AAV1B0X5"/>
<feature type="transmembrane region" description="Helical" evidence="10">
    <location>
        <begin position="336"/>
        <end position="356"/>
    </location>
</feature>
<evidence type="ECO:0000256" key="6">
    <source>
        <dbReference type="ARBA" id="ARBA00022958"/>
    </source>
</evidence>
<dbReference type="PANTHER" id="PTHR30540">
    <property type="entry name" value="OSMOTIC STRESS POTASSIUM TRANSPORTER"/>
    <property type="match status" value="1"/>
</dbReference>
<dbReference type="GO" id="GO:0015079">
    <property type="term" value="F:potassium ion transmembrane transporter activity"/>
    <property type="evidence" value="ECO:0007669"/>
    <property type="project" value="UniProtKB-UniRule"/>
</dbReference>
<feature type="domain" description="K+ potassium transporter integral membrane" evidence="11">
    <location>
        <begin position="60"/>
        <end position="552"/>
    </location>
</feature>
<dbReference type="Pfam" id="PF22776">
    <property type="entry name" value="K_trans_C"/>
    <property type="match status" value="1"/>
</dbReference>
<feature type="domain" description="K+ potassium transporter C-terminal" evidence="12">
    <location>
        <begin position="565"/>
        <end position="768"/>
    </location>
</feature>
<feature type="transmembrane region" description="Helical" evidence="10">
    <location>
        <begin position="457"/>
        <end position="481"/>
    </location>
</feature>
<evidence type="ECO:0000256" key="5">
    <source>
        <dbReference type="ARBA" id="ARBA00022692"/>
    </source>
</evidence>
<comment type="function">
    <text evidence="10">Potassium transporter.</text>
</comment>
<dbReference type="Pfam" id="PF02705">
    <property type="entry name" value="K_trans"/>
    <property type="match status" value="1"/>
</dbReference>
<feature type="transmembrane region" description="Helical" evidence="10">
    <location>
        <begin position="184"/>
        <end position="216"/>
    </location>
</feature>
<organism evidence="13 14">
    <name type="scientific">Vicia faba</name>
    <name type="common">Broad bean</name>
    <name type="synonym">Faba vulgaris</name>
    <dbReference type="NCBI Taxonomy" id="3906"/>
    <lineage>
        <taxon>Eukaryota</taxon>
        <taxon>Viridiplantae</taxon>
        <taxon>Streptophyta</taxon>
        <taxon>Embryophyta</taxon>
        <taxon>Tracheophyta</taxon>
        <taxon>Spermatophyta</taxon>
        <taxon>Magnoliopsida</taxon>
        <taxon>eudicotyledons</taxon>
        <taxon>Gunneridae</taxon>
        <taxon>Pentapetalae</taxon>
        <taxon>rosids</taxon>
        <taxon>fabids</taxon>
        <taxon>Fabales</taxon>
        <taxon>Fabaceae</taxon>
        <taxon>Papilionoideae</taxon>
        <taxon>50 kb inversion clade</taxon>
        <taxon>NPAAA clade</taxon>
        <taxon>Hologalegina</taxon>
        <taxon>IRL clade</taxon>
        <taxon>Fabeae</taxon>
        <taxon>Vicia</taxon>
    </lineage>
</organism>
<accession>A0AAV1B0X5</accession>
<keyword evidence="7 10" id="KW-1133">Transmembrane helix</keyword>
<evidence type="ECO:0000313" key="13">
    <source>
        <dbReference type="EMBL" id="CAI8615072.1"/>
    </source>
</evidence>